<keyword evidence="2" id="KW-1185">Reference proteome</keyword>
<evidence type="ECO:0000313" key="2">
    <source>
        <dbReference type="Proteomes" id="UP000239494"/>
    </source>
</evidence>
<gene>
    <name evidence="1" type="ORF">CLV43_101371</name>
</gene>
<dbReference type="EMBL" id="PVTF01000001">
    <property type="protein sequence ID" value="PRY46104.1"/>
    <property type="molecule type" value="Genomic_DNA"/>
</dbReference>
<accession>A0A2T0TK67</accession>
<dbReference type="InterPro" id="IPR028037">
    <property type="entry name" value="Antitoxin_Rv0909/MT0933"/>
</dbReference>
<name>A0A2T0TK67_9PSEU</name>
<reference evidence="1 2" key="1">
    <citation type="submission" date="2018-03" db="EMBL/GenBank/DDBJ databases">
        <title>Genomic Encyclopedia of Archaeal and Bacterial Type Strains, Phase II (KMG-II): from individual species to whole genera.</title>
        <authorList>
            <person name="Goeker M."/>
        </authorList>
    </citation>
    <scope>NUCLEOTIDE SEQUENCE [LARGE SCALE GENOMIC DNA]</scope>
    <source>
        <strain evidence="1 2">DSM 44720</strain>
    </source>
</reference>
<dbReference type="Pfam" id="PF14013">
    <property type="entry name" value="MT0933_antitox"/>
    <property type="match status" value="1"/>
</dbReference>
<dbReference type="RefSeq" id="WP_106185180.1">
    <property type="nucleotide sequence ID" value="NZ_PVTF01000001.1"/>
</dbReference>
<proteinExistence type="predicted"/>
<dbReference type="OrthoDB" id="3579262at2"/>
<dbReference type="AlphaFoldDB" id="A0A2T0TK67"/>
<evidence type="ECO:0000313" key="1">
    <source>
        <dbReference type="EMBL" id="PRY46104.1"/>
    </source>
</evidence>
<dbReference type="Proteomes" id="UP000239494">
    <property type="component" value="Unassembled WGS sequence"/>
</dbReference>
<comment type="caution">
    <text evidence="1">The sequence shown here is derived from an EMBL/GenBank/DDBJ whole genome shotgun (WGS) entry which is preliminary data.</text>
</comment>
<protein>
    <submittedName>
        <fullName evidence="1">Antitoxin protein of toxin-antitoxin system</fullName>
    </submittedName>
</protein>
<sequence length="57" mass="6289">MNFDEIKNKASELLEQNHEKVDQGIDKAAEFAAGKFGHDDQIKSVAEKAKDFLPGGQ</sequence>
<organism evidence="1 2">
    <name type="scientific">Umezawaea tangerina</name>
    <dbReference type="NCBI Taxonomy" id="84725"/>
    <lineage>
        <taxon>Bacteria</taxon>
        <taxon>Bacillati</taxon>
        <taxon>Actinomycetota</taxon>
        <taxon>Actinomycetes</taxon>
        <taxon>Pseudonocardiales</taxon>
        <taxon>Pseudonocardiaceae</taxon>
        <taxon>Umezawaea</taxon>
    </lineage>
</organism>